<evidence type="ECO:0000313" key="4">
    <source>
        <dbReference type="Proteomes" id="UP001152799"/>
    </source>
</evidence>
<gene>
    <name evidence="3" type="ORF">CEUTPL_LOCUS3181</name>
</gene>
<dbReference type="Pfam" id="PF00379">
    <property type="entry name" value="Chitin_bind_4"/>
    <property type="match status" value="1"/>
</dbReference>
<dbReference type="InterPro" id="IPR000618">
    <property type="entry name" value="Insect_cuticle"/>
</dbReference>
<accession>A0A9N9QKJ0</accession>
<dbReference type="Proteomes" id="UP001152799">
    <property type="component" value="Chromosome 11"/>
</dbReference>
<protein>
    <submittedName>
        <fullName evidence="3">Uncharacterized protein</fullName>
    </submittedName>
</protein>
<keyword evidence="2" id="KW-0732">Signal</keyword>
<feature type="chain" id="PRO_5040514549" evidence="2">
    <location>
        <begin position="17"/>
        <end position="172"/>
    </location>
</feature>
<name>A0A9N9QKJ0_9CUCU</name>
<keyword evidence="4" id="KW-1185">Reference proteome</keyword>
<keyword evidence="1" id="KW-0193">Cuticle</keyword>
<dbReference type="AlphaFoldDB" id="A0A9N9QKJ0"/>
<reference evidence="3" key="1">
    <citation type="submission" date="2022-01" db="EMBL/GenBank/DDBJ databases">
        <authorList>
            <person name="King R."/>
        </authorList>
    </citation>
    <scope>NUCLEOTIDE SEQUENCE</scope>
</reference>
<evidence type="ECO:0000256" key="2">
    <source>
        <dbReference type="SAM" id="SignalP"/>
    </source>
</evidence>
<feature type="signal peptide" evidence="2">
    <location>
        <begin position="1"/>
        <end position="16"/>
    </location>
</feature>
<evidence type="ECO:0000256" key="1">
    <source>
        <dbReference type="PROSITE-ProRule" id="PRU00497"/>
    </source>
</evidence>
<dbReference type="PROSITE" id="PS51155">
    <property type="entry name" value="CHIT_BIND_RR_2"/>
    <property type="match status" value="1"/>
</dbReference>
<sequence length="172" mass="18104">MNSLLIFAAIISTTLARPQGFLGDNDGRVSVMQSSAGTYKYTVHLKDSVRNEERFADGSILGDYTIIDASGARRTVKYAAGRDGFKILEGNAAVPVAPVSVSQYAPVSVSQFVDDTVVINAARGGLIVPGDGSSQTFALAVTAPQVPEYTPEVLAAREEFLALHRAAAARTA</sequence>
<dbReference type="GO" id="GO:0042302">
    <property type="term" value="F:structural constituent of cuticle"/>
    <property type="evidence" value="ECO:0007669"/>
    <property type="project" value="UniProtKB-UniRule"/>
</dbReference>
<dbReference type="EMBL" id="OU892287">
    <property type="protein sequence ID" value="CAG9762502.1"/>
    <property type="molecule type" value="Genomic_DNA"/>
</dbReference>
<dbReference type="OrthoDB" id="6515429at2759"/>
<evidence type="ECO:0000313" key="3">
    <source>
        <dbReference type="EMBL" id="CAG9762502.1"/>
    </source>
</evidence>
<organism evidence="3 4">
    <name type="scientific">Ceutorhynchus assimilis</name>
    <name type="common">cabbage seed weevil</name>
    <dbReference type="NCBI Taxonomy" id="467358"/>
    <lineage>
        <taxon>Eukaryota</taxon>
        <taxon>Metazoa</taxon>
        <taxon>Ecdysozoa</taxon>
        <taxon>Arthropoda</taxon>
        <taxon>Hexapoda</taxon>
        <taxon>Insecta</taxon>
        <taxon>Pterygota</taxon>
        <taxon>Neoptera</taxon>
        <taxon>Endopterygota</taxon>
        <taxon>Coleoptera</taxon>
        <taxon>Polyphaga</taxon>
        <taxon>Cucujiformia</taxon>
        <taxon>Curculionidae</taxon>
        <taxon>Ceutorhynchinae</taxon>
        <taxon>Ceutorhynchus</taxon>
    </lineage>
</organism>
<proteinExistence type="predicted"/>